<dbReference type="AlphaFoldDB" id="A0A4Y8ZM44"/>
<dbReference type="SUPFAM" id="SSF81901">
    <property type="entry name" value="HCP-like"/>
    <property type="match status" value="1"/>
</dbReference>
<reference evidence="1 2" key="1">
    <citation type="submission" date="2019-03" db="EMBL/GenBank/DDBJ databases">
        <title>Genome sequence of Sphingomonas sp. 17J27-24.</title>
        <authorList>
            <person name="Kim M."/>
            <person name="Maeng S."/>
            <person name="Sathiyaraj S."/>
        </authorList>
    </citation>
    <scope>NUCLEOTIDE SEQUENCE [LARGE SCALE GENOMIC DNA]</scope>
    <source>
        <strain evidence="1 2">17J27-24</strain>
    </source>
</reference>
<dbReference type="InterPro" id="IPR006597">
    <property type="entry name" value="Sel1-like"/>
</dbReference>
<evidence type="ECO:0000313" key="2">
    <source>
        <dbReference type="Proteomes" id="UP000298213"/>
    </source>
</evidence>
<dbReference type="OrthoDB" id="8481625at2"/>
<protein>
    <submittedName>
        <fullName evidence="1">Sel1 repeat family protein</fullName>
    </submittedName>
</protein>
<proteinExistence type="predicted"/>
<evidence type="ECO:0000313" key="1">
    <source>
        <dbReference type="EMBL" id="TFI56527.1"/>
    </source>
</evidence>
<dbReference type="InterPro" id="IPR011990">
    <property type="entry name" value="TPR-like_helical_dom_sf"/>
</dbReference>
<dbReference type="Gene3D" id="1.25.40.10">
    <property type="entry name" value="Tetratricopeptide repeat domain"/>
    <property type="match status" value="1"/>
</dbReference>
<gene>
    <name evidence="1" type="ORF">E2493_19810</name>
</gene>
<name>A0A4Y8ZM44_9SPHN</name>
<dbReference type="RefSeq" id="WP_135090345.1">
    <property type="nucleotide sequence ID" value="NZ_SPDV01000070.1"/>
</dbReference>
<comment type="caution">
    <text evidence="1">The sequence shown here is derived from an EMBL/GenBank/DDBJ whole genome shotgun (WGS) entry which is preliminary data.</text>
</comment>
<dbReference type="SMART" id="SM00671">
    <property type="entry name" value="SEL1"/>
    <property type="match status" value="1"/>
</dbReference>
<dbReference type="EMBL" id="SPDV01000070">
    <property type="protein sequence ID" value="TFI56527.1"/>
    <property type="molecule type" value="Genomic_DNA"/>
</dbReference>
<accession>A0A4Y8ZM44</accession>
<sequence>MMRLGGGQLCFGRAAHPDVRRSRPTWRAAPRGLYRRLRIGILALLSSAALTACAASSYAGIPLRPGGADAALQDLARRAQSGDKQAQLDLGIRYEEGRGVPVDLKRARRLYAAAATTSGGTQLSHFPATPKTPAAAVPIDTGPRQDGLSAARARLAALDARRGRVLDTKLRTVRGVIVTVGPSDVCETDPDVVRASTRLAIGQCRAKLYRLTDRKGRTYDLTDLILYTNDEDAAIDEHIPLGLIDPAETWLSSDEGSSVRGAVTFEVLIGAAGAFSIIRSAEVDH</sequence>
<organism evidence="1 2">
    <name type="scientific">Sphingomonas parva</name>
    <dbReference type="NCBI Taxonomy" id="2555898"/>
    <lineage>
        <taxon>Bacteria</taxon>
        <taxon>Pseudomonadati</taxon>
        <taxon>Pseudomonadota</taxon>
        <taxon>Alphaproteobacteria</taxon>
        <taxon>Sphingomonadales</taxon>
        <taxon>Sphingomonadaceae</taxon>
        <taxon>Sphingomonas</taxon>
    </lineage>
</organism>
<keyword evidence="2" id="KW-1185">Reference proteome</keyword>
<dbReference type="Proteomes" id="UP000298213">
    <property type="component" value="Unassembled WGS sequence"/>
</dbReference>